<organism evidence="14 15">
    <name type="scientific">Sus scrofa</name>
    <name type="common">Pig</name>
    <dbReference type="NCBI Taxonomy" id="9823"/>
    <lineage>
        <taxon>Eukaryota</taxon>
        <taxon>Metazoa</taxon>
        <taxon>Chordata</taxon>
        <taxon>Craniata</taxon>
        <taxon>Vertebrata</taxon>
        <taxon>Euteleostomi</taxon>
        <taxon>Mammalia</taxon>
        <taxon>Eutheria</taxon>
        <taxon>Laurasiatheria</taxon>
        <taxon>Artiodactyla</taxon>
        <taxon>Suina</taxon>
        <taxon>Suidae</taxon>
        <taxon>Sus</taxon>
    </lineage>
</organism>
<feature type="domain" description="TROVE" evidence="13">
    <location>
        <begin position="207"/>
        <end position="560"/>
    </location>
</feature>
<evidence type="ECO:0000256" key="9">
    <source>
        <dbReference type="ARBA" id="ARBA00068479"/>
    </source>
</evidence>
<evidence type="ECO:0000256" key="5">
    <source>
        <dbReference type="ARBA" id="ARBA00022794"/>
    </source>
</evidence>
<dbReference type="InterPro" id="IPR037214">
    <property type="entry name" value="TROVE_dom_sf"/>
</dbReference>
<keyword evidence="6" id="KW-0694">RNA-binding</keyword>
<dbReference type="GO" id="GO:1990904">
    <property type="term" value="C:ribonucleoprotein complex"/>
    <property type="evidence" value="ECO:0007669"/>
    <property type="project" value="UniProtKB-KW"/>
</dbReference>
<feature type="compositionally biased region" description="Gly residues" evidence="12">
    <location>
        <begin position="125"/>
        <end position="137"/>
    </location>
</feature>
<evidence type="ECO:0000256" key="3">
    <source>
        <dbReference type="ARBA" id="ARBA00022490"/>
    </source>
</evidence>
<reference evidence="14" key="2">
    <citation type="submission" date="2025-08" db="UniProtKB">
        <authorList>
            <consortium name="Ensembl"/>
        </authorList>
    </citation>
    <scope>IDENTIFICATION</scope>
</reference>
<dbReference type="Pfam" id="PF25045">
    <property type="entry name" value="vWA_Ro60"/>
    <property type="match status" value="1"/>
</dbReference>
<dbReference type="FunFam" id="3.40.50.410:FF:000040">
    <property type="entry name" value="60 kDa SS-A/Ro ribonucleoprotein isoform X1"/>
    <property type="match status" value="1"/>
</dbReference>
<evidence type="ECO:0000256" key="6">
    <source>
        <dbReference type="ARBA" id="ARBA00022884"/>
    </source>
</evidence>
<comment type="subunit">
    <text evidence="8">Identified in a IGF2BP1-dependent mRNP granule complex containing untranslated mRNAs. Found in a complex with PUF60 and Y5 RNA. Interacts with RAB11FIP5.</text>
</comment>
<dbReference type="Pfam" id="PF05731">
    <property type="entry name" value="TROVE"/>
    <property type="match status" value="1"/>
</dbReference>
<feature type="compositionally biased region" description="Basic and acidic residues" evidence="12">
    <location>
        <begin position="103"/>
        <end position="112"/>
    </location>
</feature>
<dbReference type="Ensembl" id="ENSSSCT00070023843.1">
    <property type="protein sequence ID" value="ENSSSCP00070019712.1"/>
    <property type="gene ID" value="ENSSSCG00070012169.1"/>
</dbReference>
<feature type="region of interest" description="Disordered" evidence="12">
    <location>
        <begin position="1"/>
        <end position="175"/>
    </location>
</feature>
<keyword evidence="7" id="KW-0687">Ribonucleoprotein</keyword>
<comment type="subcellular location">
    <subcellularLocation>
        <location evidence="1">Cytoplasm</location>
    </subcellularLocation>
</comment>
<dbReference type="CDD" id="cd00198">
    <property type="entry name" value="vWFA"/>
    <property type="match status" value="1"/>
</dbReference>
<reference evidence="14 15" key="1">
    <citation type="submission" date="2017-08" db="EMBL/GenBank/DDBJ databases">
        <title>USMARCv1.0.</title>
        <authorList>
            <person name="Hannum G.I."/>
            <person name="Koren S."/>
            <person name="Schroeder S.G."/>
            <person name="Chin S.C."/>
            <person name="Nonneman D.J."/>
            <person name="Becker S.A."/>
            <person name="Rosen B.D."/>
            <person name="Bickhart D.M."/>
            <person name="Putnam N.H."/>
            <person name="Green R.E."/>
            <person name="Tuggle C.K."/>
            <person name="Liu H."/>
            <person name="Rohrer G.A."/>
            <person name="Warr A."/>
            <person name="Hall R."/>
            <person name="Kim K."/>
            <person name="Hume D.A."/>
            <person name="Talbot R."/>
            <person name="Chow W."/>
            <person name="Howe K."/>
            <person name="Schwartz A.S."/>
            <person name="Watson M."/>
            <person name="Archibald A.L."/>
            <person name="Phillippy A.M."/>
            <person name="Smith T.P.L."/>
        </authorList>
    </citation>
    <scope>NUCLEOTIDE SEQUENCE [LARGE SCALE GENOMIC DNA]</scope>
</reference>
<dbReference type="InterPro" id="IPR056800">
    <property type="entry name" value="vWA_Ro60"/>
</dbReference>
<evidence type="ECO:0000256" key="7">
    <source>
        <dbReference type="ARBA" id="ARBA00023274"/>
    </source>
</evidence>
<dbReference type="PROSITE" id="PS50988">
    <property type="entry name" value="TROVE"/>
    <property type="match status" value="1"/>
</dbReference>
<evidence type="ECO:0000259" key="13">
    <source>
        <dbReference type="PROSITE" id="PS50988"/>
    </source>
</evidence>
<evidence type="ECO:0000256" key="4">
    <source>
        <dbReference type="ARBA" id="ARBA00022723"/>
    </source>
</evidence>
<comment type="similarity">
    <text evidence="2">Belongs to the Ro 60 kDa family.</text>
</comment>
<dbReference type="AlphaFoldDB" id="A0A4X1TW98"/>
<name>A0A4X1TW98_PIG</name>
<dbReference type="InterPro" id="IPR040322">
    <property type="entry name" value="TROVE2"/>
</dbReference>
<sequence>MSSVKTPGSLSMRHHSPALPVMAPAKRRPAPPPAAADPGSSCRRPLSSANPPLARQAHVTPPTSRQPPGAVTCRATEAGGRSSRPEDAETLPGPRRTRRRRERGGAAEEGRASGRQRREHPGSSPVGGGARRGGGARSGSRTRRPWRRSRSGRRPSGRRASSSRGEAQRFSRRRGGFREWAAGHRFLKGRKMEESVTQMQPMHETQLANSEGGYVWQVTDMNRLHRFLCFGSEGGTYYIQEQRLGLQNAEALLRLIEDGRGCEVIQEIKSFSQEGRNAKQEPTLFALAICSQCSDTSTKQAAFKAVPEVCRIPTHLFTFIQFKKDLKESMHCGMWGRALRKAVADWYNEKGGMALALAVTKYKQRNGWSHKDLLRLSHLKPSSEGLAIVTKYITKGWKEVHDTYKEKALSVETERLLKYLEAVEKVKRTRDELEVIHLIEEHRLVREHLLTNHLKSKEVWKALLQEMPLTALLRNLGKMTANSVLEPGNSEVSLVCEKLCNEKLLKKARIHPFHVLVALETYKTGHGLRGKLKWRPDEEILQALDAAFYKTFKMVEPTGKRFLLAVDVSGSMEQRVLGSILSASTVAAAMCMVVTRTESDSYIVAFSDEMVPCPLTTDMTLQQVLMAMSQIPAGETDCSLPMIWAQKTNTAADVFIVFTDNETFAGSVHPAAALREYRKKMGIPAKLIVCGMASNGFTIADPDDRGMLDMCGFDTGALDVIRNFTLDVI</sequence>
<dbReference type="GO" id="GO:0030030">
    <property type="term" value="P:cell projection organization"/>
    <property type="evidence" value="ECO:0007669"/>
    <property type="project" value="UniProtKB-KW"/>
</dbReference>
<dbReference type="Proteomes" id="UP000314985">
    <property type="component" value="Chromosome 10"/>
</dbReference>
<dbReference type="GO" id="GO:0003723">
    <property type="term" value="F:RNA binding"/>
    <property type="evidence" value="ECO:0007669"/>
    <property type="project" value="UniProtKB-KW"/>
</dbReference>
<evidence type="ECO:0000256" key="2">
    <source>
        <dbReference type="ARBA" id="ARBA00007814"/>
    </source>
</evidence>
<dbReference type="PANTHER" id="PTHR14202:SF0">
    <property type="entry name" value="RNA-BINDING PROTEIN RO60"/>
    <property type="match status" value="1"/>
</dbReference>
<evidence type="ECO:0000256" key="8">
    <source>
        <dbReference type="ARBA" id="ARBA00065950"/>
    </source>
</evidence>
<evidence type="ECO:0000256" key="11">
    <source>
        <dbReference type="ARBA" id="ARBA00083444"/>
    </source>
</evidence>
<dbReference type="SUPFAM" id="SSF140864">
    <property type="entry name" value="TROVE domain-like"/>
    <property type="match status" value="1"/>
</dbReference>
<evidence type="ECO:0000256" key="10">
    <source>
        <dbReference type="ARBA" id="ARBA00078397"/>
    </source>
</evidence>
<keyword evidence="3" id="KW-0963">Cytoplasm</keyword>
<dbReference type="GO" id="GO:0046872">
    <property type="term" value="F:metal ion binding"/>
    <property type="evidence" value="ECO:0007669"/>
    <property type="project" value="UniProtKB-KW"/>
</dbReference>
<dbReference type="SUPFAM" id="SSF53300">
    <property type="entry name" value="vWA-like"/>
    <property type="match status" value="1"/>
</dbReference>
<keyword evidence="4" id="KW-0479">Metal-binding</keyword>
<dbReference type="PANTHER" id="PTHR14202">
    <property type="entry name" value="60 KDA RIBONUCLEOPROTEIN SSA/RO"/>
    <property type="match status" value="1"/>
</dbReference>
<evidence type="ECO:0000256" key="1">
    <source>
        <dbReference type="ARBA" id="ARBA00004496"/>
    </source>
</evidence>
<dbReference type="Gene3D" id="3.40.50.410">
    <property type="entry name" value="von Willebrand factor, type A domain"/>
    <property type="match status" value="2"/>
</dbReference>
<dbReference type="FunFam" id="3.40.50.410:FF:000033">
    <property type="entry name" value="60 kDa SS-A/Ro ribonucleoprotein"/>
    <property type="match status" value="1"/>
</dbReference>
<accession>A0A4X1TW98</accession>
<evidence type="ECO:0000313" key="14">
    <source>
        <dbReference type="Ensembl" id="ENSSSCP00070019712.1"/>
    </source>
</evidence>
<feature type="compositionally biased region" description="Basic residues" evidence="12">
    <location>
        <begin position="140"/>
        <end position="157"/>
    </location>
</feature>
<proteinExistence type="inferred from homology"/>
<dbReference type="InterPro" id="IPR036465">
    <property type="entry name" value="vWFA_dom_sf"/>
</dbReference>
<keyword evidence="5" id="KW-0970">Cilium biogenesis/degradation</keyword>
<evidence type="ECO:0000313" key="15">
    <source>
        <dbReference type="Proteomes" id="UP000314985"/>
    </source>
</evidence>
<dbReference type="GO" id="GO:0005737">
    <property type="term" value="C:cytoplasm"/>
    <property type="evidence" value="ECO:0007669"/>
    <property type="project" value="UniProtKB-SubCell"/>
</dbReference>
<protein>
    <recommendedName>
        <fullName evidence="9">RNA-binding protein RO60</fullName>
    </recommendedName>
    <alternativeName>
        <fullName evidence="10">60 kDa SS-A/Ro ribonucleoprotein</fullName>
    </alternativeName>
    <alternativeName>
        <fullName evidence="11">TROVE domain family member 2</fullName>
    </alternativeName>
</protein>
<dbReference type="InterPro" id="IPR008858">
    <property type="entry name" value="TROVE_dom"/>
</dbReference>
<evidence type="ECO:0000256" key="12">
    <source>
        <dbReference type="SAM" id="MobiDB-lite"/>
    </source>
</evidence>